<feature type="domain" description="HYR" evidence="3">
    <location>
        <begin position="2015"/>
        <end position="2113"/>
    </location>
</feature>
<dbReference type="InterPro" id="IPR013783">
    <property type="entry name" value="Ig-like_fold"/>
</dbReference>
<feature type="compositionally biased region" description="Gly residues" evidence="2">
    <location>
        <begin position="379"/>
        <end position="390"/>
    </location>
</feature>
<dbReference type="Pfam" id="PF21722">
    <property type="entry name" value="Gly_rich_2"/>
    <property type="match status" value="1"/>
</dbReference>
<sequence length="3080" mass="316563">MKANASPEHISTVRSLSRTAARTAIVRCKPLRLSAPALQLLPARFSRTCVRARACYLILSFLLISLNIKAQQPVVLTWPLTSPNETAIPSPYATLSFSAGKGVDSLRFSEAFGVMANGWNTDNQDPEAYFEYTLTPAPGTSLEINRLNFEVSLSRVNMRTSVQYSYDGFRMQKTQIGHTIYIATHEPRNLPVKTSLRVAYPQTLSIRVYGWSTVDYLVDFCTRNVSFDAVVFGRDLLAEIPTDTLSPQTELPEIEPVTPETLAALPATEDSPKLPPSDTTQITEPLAALGVLPPQDTLVGGGKEGEKAPLGTVTITTSQNWTVPAGVYEITVECWGGGGGGGGAYIGAGGGGGGGAYQVATFAVSVGQVYNITVGGGGSSGSNQNGGNGGTTTVTGPGGSLTANGGYGGIRGEGYRYWDWGSFSYIYVNDYGNGGNGGAGAFSGGNGGNSSGNGAGGGGGAGNNGSGTAGGNTATGAGGAGNPNVVPYVGGNGGAYRNSNGGGNNASIPSGGGGGARSVSSTSSGSGGTGARGQVIISWPACVDPTIYNVTGGGSYCSGGAGLPVGVDNSEADVNYQLFRGATALAIINGTGGAITFGNQTVAGTYTVVATRTVGGCTSIMNGSATITINPLSVAPTAITGTTTICTGSSTTLTVSGGTLGTGATVQWFTGSCGGTSAGTGNSITVNPTVATTYYVRYSGTCNTTTCASATVTVNEDNTVSPASYSPSLCINSALNPSITHTTTGATGIGAATGLPAGVFAAWAANTITISGTPTASGTFNYSIPLTGGCGPTIYATGTIIVNPLPVATITGPTPVCQGEAGQVYTTQVGMTNYNWSIAGGTINSGNTTASVSVTWNTPGNQSISVYYTNGNGCTGNAVTFPVLVNPTPVAVSPGDQSFCNGIATPVINLTGTPSGVTFNVSGGTGIGLANQNGITAIPSFVPTTGTATISITPVANGCTGSPVTFTITVYDLPTAVAPSDQMYCNGETTTVISLSGTPTGVVFDISGGAAVGLANQTGVTQIPSFTATTGSATVTITPQANGCTGTAVTYDILVHPTPTVTSPGNLVYCHNVTTTPINLNGTPSGVVFDISGGTSIGLADQTGVTAIPSFTTIAGIATITITPRANGCTGTPGTFTITVQSVPTAGSIAADQYICFGGTPDPITSVQNGTGDGDITYRWERSVSPFTVWTTIAGATTAGYNPGPLAFTTQFRRYTVSTLNGIACESAASNVVTITIQDVAVTAGSIGYSQTICYNGTPDNLVSVVDGTATAGATVSYEWQINTGAWVLLPGENNATLNISTPHTVTTSYRRRTVATLAGNSCYSDWTLQVTITVIRPVTAGSIAASQTICNGDTPAALTSVTAGASPGATITYRWEQSTDLGVNWTTIAGATTAGYAPGALTQTTWYRRITIATQNGTSCESVPTNTVIITVQDVVNPGSIAASQTICYGATPAPLTSVTPGSGSSSPAYSWEYSINGGATWIPIAGATGAGYAPGALTQTTWYRRITTCTVNGVNCSAASAHVVITVQGQVIPPTVTANQTICYNTTPAILNRTNATGGSGTFTYQWQSSTDNVNFTNVGASGPTYQPPALTVTTYYRVAVTDASCGGPYFSNVVTITVRAQLVAPEICCDQVVCYGYAADAITITSPPTGGVGTYSYQWQWSNNGTEPWTNQAGAIFPSYTPAIFDRYYRLVVTDPCGTVYSNAVHITSSVSFSLSFTGSGYPSNQVCPGYSFNYEIWSGGITLSGKTIKYSWSADPNFVSPSTGGPIGNVWGFLIYLYWAEIDFTVFNYTNQTVTTTINIYPTVYNNNGTVYCNLSPQPFPVTIRPFMLACPSDITANTSPGSCTAQVSIPNIQWVPNSCTSTVTWTMSGATTGSGTGNMNTRTFNQGVTTVTYSSVMNGQNTTCSFTVTVTDNEAPAITCPVNITRNTDLNQCAASIATPNPTFSDNCGGAAGVTLLTWSMSGATTGTSPMTGINYVGTQTFNPGVTTINYSAEDAAGNKNTCSYTVTVTDNQSPTFTSCPSNYNVSTDEGICSATFDPADPAVTDNCYDLLAVTWVMTGATTGNSPATGINFLGTTTFNTGVTTITYTAVDPGGNNATCSFTVTVTDNEAPAFTFCPPGYSVNAGPGRCDAEINTQNPEYFDNCGISGLTWTITGATTGSGTGNIGQYTFNVGTSIVVYTLADNSAPPVTATCTYEVRVIDNQPPTMNCPANQNRDTDPGVCTYTAVGNEFDPVNINENCATYTLSNDFTGGPTLAGAAFPRGTTTVRWVLIDAGGNSTQCNFSITVTDREDPVISACAPPQTASADEDCQAAVPDVKGLITASDNCTPSASLVISQSPAAGSLVGVGVTNINIIVEDQYGNQASCQTTFTVTDDTAPVFADCPAEPRDLGCNPSTLPNEAMAITIAGNVTDNCNASPIVSATGGSITNTGCDYTQTWTVTATDGSNSASCEVVFEWNEDNEAPVITTTATNGDLGCNPTVTAPVFTGTDNCEGTFTPDVASDGPVNTSGCLWSQTWTATYTDDCGNAASPVSITYTWTIDNERPEITTSAVSGDLGCSPAVVEPIFSGSDNCEGNITPVVTTSGPSNTGCDYSQTWTAEYTDACGNPATEVSITYTWTQDNAAPDITCPADQTVTVNSGNVYIHSGTGWDATATDNCPGTVTLAAQLSGVTTTGPHTTLNGVTFNQGLTTVTWTATDACGNEATCEFYVQVDGTADIAVEKTGPTTITAGEQIEWTITVTNLGPATAPEVTLTDAIPAGVNNAQISTDGGSTWIGWTGTMIFNNLAVNDPQALLLRGEVDCAALDFTNTAEVAVSLPFKDPNPDNDESSVTTTIENPLVVTAEVTDSECEEEGEIDITVTGGTPPYTYVWTGPVGFTSTDEDLTGLVSGTYTVVVTDANGCEATDSWTVTSEDTEPPTFTAPGPFDFCVSGIFSAVYDGVIGPDSDIVPDDIYLPLFPTGWTRPDWYIIDAGSTVLDIDPASLNDNCCDPGELTISWIINFSTGEPSITGTGQPSTYDPDTNGSPDPIKLWGTPNNVNVTHTIEYSVTDCNGNVAATVSVDILIRPRPEVDKQ</sequence>
<dbReference type="PANTHER" id="PTHR24273:SF32">
    <property type="entry name" value="HYALIN"/>
    <property type="match status" value="1"/>
</dbReference>
<feature type="domain" description="HYR" evidence="3">
    <location>
        <begin position="2626"/>
        <end position="2720"/>
    </location>
</feature>
<protein>
    <submittedName>
        <fullName evidence="4">Protein containing HYR domain</fullName>
    </submittedName>
</protein>
<accession>A0A0S7C752</accession>
<evidence type="ECO:0000259" key="3">
    <source>
        <dbReference type="PROSITE" id="PS50825"/>
    </source>
</evidence>
<dbReference type="NCBIfam" id="TIGR01451">
    <property type="entry name" value="B_ant_repeat"/>
    <property type="match status" value="1"/>
</dbReference>
<name>A0A0S7C752_9BACT</name>
<reference evidence="4" key="1">
    <citation type="journal article" date="2015" name="Genome Announc.">
        <title>Draft Genome Sequence of Bacteroidales Strain TBC1, a Novel Isolate from a Methanogenic Wastewater Treatment System.</title>
        <authorList>
            <person name="Tourlousse D.M."/>
            <person name="Matsuura N."/>
            <person name="Sun L."/>
            <person name="Toyonaga M."/>
            <person name="Kuroda K."/>
            <person name="Ohashi A."/>
            <person name="Cruz R."/>
            <person name="Yamaguchi T."/>
            <person name="Sekiguchi Y."/>
        </authorList>
    </citation>
    <scope>NUCLEOTIDE SEQUENCE [LARGE SCALE GENOMIC DNA]</scope>
    <source>
        <strain evidence="4">TBC1</strain>
    </source>
</reference>
<dbReference type="Pfam" id="PF01345">
    <property type="entry name" value="DUF11"/>
    <property type="match status" value="1"/>
</dbReference>
<dbReference type="InterPro" id="IPR001434">
    <property type="entry name" value="OmcB-like_DUF11"/>
</dbReference>
<dbReference type="Pfam" id="PF02494">
    <property type="entry name" value="HYR"/>
    <property type="match status" value="4"/>
</dbReference>
<dbReference type="Pfam" id="PF19081">
    <property type="entry name" value="Ig_7"/>
    <property type="match status" value="1"/>
</dbReference>
<dbReference type="PATRIC" id="fig|1678841.3.peg.3861"/>
<dbReference type="PROSITE" id="PS50825">
    <property type="entry name" value="HYR"/>
    <property type="match status" value="5"/>
</dbReference>
<dbReference type="OrthoDB" id="1121493at2"/>
<dbReference type="RefSeq" id="WP_082189688.1">
    <property type="nucleotide sequence ID" value="NZ_DF968183.1"/>
</dbReference>
<dbReference type="PANTHER" id="PTHR24273">
    <property type="entry name" value="FI04643P-RELATED"/>
    <property type="match status" value="1"/>
</dbReference>
<dbReference type="Gene3D" id="2.60.40.2700">
    <property type="match status" value="1"/>
</dbReference>
<dbReference type="InterPro" id="IPR047589">
    <property type="entry name" value="DUF11_rpt"/>
</dbReference>
<dbReference type="InterPro" id="IPR044023">
    <property type="entry name" value="Ig_7"/>
</dbReference>
<evidence type="ECO:0000313" key="4">
    <source>
        <dbReference type="EMBL" id="GAP45248.1"/>
    </source>
</evidence>
<dbReference type="EMBL" id="DF968183">
    <property type="protein sequence ID" value="GAP45248.1"/>
    <property type="molecule type" value="Genomic_DNA"/>
</dbReference>
<dbReference type="Gene3D" id="2.60.40.10">
    <property type="entry name" value="Immunoglobulins"/>
    <property type="match status" value="2"/>
</dbReference>
<dbReference type="InterPro" id="IPR049304">
    <property type="entry name" value="Gly_rich_dom"/>
</dbReference>
<feature type="compositionally biased region" description="Gly residues" evidence="2">
    <location>
        <begin position="501"/>
        <end position="516"/>
    </location>
</feature>
<evidence type="ECO:0000313" key="5">
    <source>
        <dbReference type="Proteomes" id="UP000053091"/>
    </source>
</evidence>
<gene>
    <name evidence="4" type="ORF">TBC1_121069</name>
</gene>
<dbReference type="Gene3D" id="2.60.40.740">
    <property type="match status" value="1"/>
</dbReference>
<keyword evidence="5" id="KW-1185">Reference proteome</keyword>
<proteinExistence type="predicted"/>
<dbReference type="STRING" id="1678841.TBC1_121069"/>
<dbReference type="Proteomes" id="UP000053091">
    <property type="component" value="Unassembled WGS sequence"/>
</dbReference>
<dbReference type="InterPro" id="IPR003410">
    <property type="entry name" value="HYR_dom"/>
</dbReference>
<keyword evidence="1" id="KW-0677">Repeat</keyword>
<evidence type="ECO:0000256" key="1">
    <source>
        <dbReference type="ARBA" id="ARBA00022737"/>
    </source>
</evidence>
<evidence type="ECO:0000256" key="2">
    <source>
        <dbReference type="SAM" id="MobiDB-lite"/>
    </source>
</evidence>
<organism evidence="4">
    <name type="scientific">Lentimicrobium saccharophilum</name>
    <dbReference type="NCBI Taxonomy" id="1678841"/>
    <lineage>
        <taxon>Bacteria</taxon>
        <taxon>Pseudomonadati</taxon>
        <taxon>Bacteroidota</taxon>
        <taxon>Bacteroidia</taxon>
        <taxon>Bacteroidales</taxon>
        <taxon>Lentimicrobiaceae</taxon>
        <taxon>Lentimicrobium</taxon>
    </lineage>
</organism>
<feature type="domain" description="HYR" evidence="3">
    <location>
        <begin position="1916"/>
        <end position="2014"/>
    </location>
</feature>
<feature type="region of interest" description="Disordered" evidence="2">
    <location>
        <begin position="501"/>
        <end position="530"/>
    </location>
</feature>
<feature type="region of interest" description="Disordered" evidence="2">
    <location>
        <begin position="379"/>
        <end position="405"/>
    </location>
</feature>
<feature type="domain" description="HYR" evidence="3">
    <location>
        <begin position="2296"/>
        <end position="2380"/>
    </location>
</feature>
<feature type="domain" description="HYR" evidence="3">
    <location>
        <begin position="2206"/>
        <end position="2295"/>
    </location>
</feature>